<dbReference type="PIRSF" id="PIRSF001488">
    <property type="entry name" value="Tdi_protein"/>
    <property type="match status" value="1"/>
</dbReference>
<dbReference type="InterPro" id="IPR001853">
    <property type="entry name" value="DSBA-like_thioredoxin_dom"/>
</dbReference>
<dbReference type="OrthoDB" id="9784896at2"/>
<comment type="caution">
    <text evidence="11">The sequence shown here is derived from an EMBL/GenBank/DDBJ whole genome shotgun (WGS) entry which is preliminary data.</text>
</comment>
<evidence type="ECO:0000256" key="2">
    <source>
        <dbReference type="ARBA" id="ARBA00005791"/>
    </source>
</evidence>
<dbReference type="PROSITE" id="PS00194">
    <property type="entry name" value="THIOREDOXIN_1"/>
    <property type="match status" value="1"/>
</dbReference>
<evidence type="ECO:0000256" key="4">
    <source>
        <dbReference type="ARBA" id="ARBA00022764"/>
    </source>
</evidence>
<accession>A0A369WGZ9</accession>
<dbReference type="PROSITE" id="PS51352">
    <property type="entry name" value="THIOREDOXIN_2"/>
    <property type="match status" value="1"/>
</dbReference>
<comment type="similarity">
    <text evidence="2">Belongs to the thioredoxin family. DsbA subfamily.</text>
</comment>
<gene>
    <name evidence="11" type="ORF">DV711_13930</name>
</gene>
<organism evidence="11 12">
    <name type="scientific">Motiliproteus coralliicola</name>
    <dbReference type="NCBI Taxonomy" id="2283196"/>
    <lineage>
        <taxon>Bacteria</taxon>
        <taxon>Pseudomonadati</taxon>
        <taxon>Pseudomonadota</taxon>
        <taxon>Gammaproteobacteria</taxon>
        <taxon>Oceanospirillales</taxon>
        <taxon>Oceanospirillaceae</taxon>
        <taxon>Motiliproteus</taxon>
    </lineage>
</organism>
<dbReference type="InterPro" id="IPR050824">
    <property type="entry name" value="Thiol_disulfide_DsbA"/>
</dbReference>
<dbReference type="EMBL" id="QQOH01000004">
    <property type="protein sequence ID" value="RDE18725.1"/>
    <property type="molecule type" value="Genomic_DNA"/>
</dbReference>
<keyword evidence="12" id="KW-1185">Reference proteome</keyword>
<comment type="subcellular location">
    <subcellularLocation>
        <location evidence="1 7">Periplasm</location>
    </subcellularLocation>
</comment>
<keyword evidence="3 9" id="KW-0732">Signal</keyword>
<protein>
    <recommendedName>
        <fullName evidence="7">Thiol:disulfide interchange protein</fullName>
    </recommendedName>
</protein>
<evidence type="ECO:0000256" key="7">
    <source>
        <dbReference type="PIRNR" id="PIRNR001488"/>
    </source>
</evidence>
<dbReference type="CDD" id="cd03019">
    <property type="entry name" value="DsbA_DsbA"/>
    <property type="match status" value="1"/>
</dbReference>
<evidence type="ECO:0000313" key="11">
    <source>
        <dbReference type="EMBL" id="RDE18725.1"/>
    </source>
</evidence>
<dbReference type="Proteomes" id="UP000253769">
    <property type="component" value="Unassembled WGS sequence"/>
</dbReference>
<evidence type="ECO:0000256" key="3">
    <source>
        <dbReference type="ARBA" id="ARBA00022729"/>
    </source>
</evidence>
<evidence type="ECO:0000256" key="9">
    <source>
        <dbReference type="SAM" id="SignalP"/>
    </source>
</evidence>
<feature type="domain" description="Thioredoxin" evidence="10">
    <location>
        <begin position="16"/>
        <end position="208"/>
    </location>
</feature>
<keyword evidence="5 7" id="KW-1015">Disulfide bond</keyword>
<feature type="disulfide bond" description="Redox-active" evidence="8">
    <location>
        <begin position="60"/>
        <end position="63"/>
    </location>
</feature>
<dbReference type="Pfam" id="PF01323">
    <property type="entry name" value="DSBA"/>
    <property type="match status" value="1"/>
</dbReference>
<dbReference type="InterPro" id="IPR013766">
    <property type="entry name" value="Thioredoxin_domain"/>
</dbReference>
<evidence type="ECO:0000256" key="6">
    <source>
        <dbReference type="ARBA" id="ARBA00023284"/>
    </source>
</evidence>
<dbReference type="InterPro" id="IPR017937">
    <property type="entry name" value="Thioredoxin_CS"/>
</dbReference>
<dbReference type="AlphaFoldDB" id="A0A369WGZ9"/>
<proteinExistence type="inferred from homology"/>
<dbReference type="SUPFAM" id="SSF52833">
    <property type="entry name" value="Thioredoxin-like"/>
    <property type="match status" value="1"/>
</dbReference>
<keyword evidence="4 7" id="KW-0574">Periplasm</keyword>
<dbReference type="GO" id="GO:0042597">
    <property type="term" value="C:periplasmic space"/>
    <property type="evidence" value="ECO:0007669"/>
    <property type="project" value="UniProtKB-SubCell"/>
</dbReference>
<evidence type="ECO:0000259" key="10">
    <source>
        <dbReference type="PROSITE" id="PS51352"/>
    </source>
</evidence>
<feature type="signal peptide" evidence="9">
    <location>
        <begin position="1"/>
        <end position="26"/>
    </location>
</feature>
<keyword evidence="6" id="KW-0676">Redox-active center</keyword>
<evidence type="ECO:0000256" key="5">
    <source>
        <dbReference type="ARBA" id="ARBA00023157"/>
    </source>
</evidence>
<dbReference type="InterPro" id="IPR023205">
    <property type="entry name" value="DsbA/DsbL"/>
</dbReference>
<dbReference type="PANTHER" id="PTHR35891">
    <property type="entry name" value="THIOL:DISULFIDE INTERCHANGE PROTEIN DSBA"/>
    <property type="match status" value="1"/>
</dbReference>
<evidence type="ECO:0000313" key="12">
    <source>
        <dbReference type="Proteomes" id="UP000253769"/>
    </source>
</evidence>
<dbReference type="RefSeq" id="WP_114696339.1">
    <property type="nucleotide sequence ID" value="NZ_QQOH01000004.1"/>
</dbReference>
<dbReference type="InterPro" id="IPR036249">
    <property type="entry name" value="Thioredoxin-like_sf"/>
</dbReference>
<dbReference type="GO" id="GO:0015036">
    <property type="term" value="F:disulfide oxidoreductase activity"/>
    <property type="evidence" value="ECO:0007669"/>
    <property type="project" value="UniProtKB-ARBA"/>
</dbReference>
<evidence type="ECO:0000256" key="8">
    <source>
        <dbReference type="PIRSR" id="PIRSR001488-1"/>
    </source>
</evidence>
<feature type="chain" id="PRO_5017025867" description="Thiol:disulfide interchange protein" evidence="9">
    <location>
        <begin position="27"/>
        <end position="215"/>
    </location>
</feature>
<reference evidence="11 12" key="1">
    <citation type="submission" date="2018-07" db="EMBL/GenBank/DDBJ databases">
        <title>Motiliproteus coralliicola sp. nov., a bacterium isolated from Coral.</title>
        <authorList>
            <person name="Wang G."/>
        </authorList>
    </citation>
    <scope>NUCLEOTIDE SEQUENCE [LARGE SCALE GENOMIC DNA]</scope>
    <source>
        <strain evidence="11 12">C34</strain>
    </source>
</reference>
<sequence>MFKKVLSLASALLMLPLLALPLQAQAEEFKEGTHYTKLSKQVRTQDPKRVEVVEMFGYWCPHCNSLERYLAPWKAKQDSSVVDFKHIPVSFRPNQIEFAKAYYVAKELGVEEEVHPALFNLIHRQRQWINNQEQLAQFFADFGVSEADFNKAYGSFNLNSKISRGKKKAREYGIQGVPSIIVNGKYLVTADKAGSQKAMMKVVDQLVAQEQAKLN</sequence>
<evidence type="ECO:0000256" key="1">
    <source>
        <dbReference type="ARBA" id="ARBA00004418"/>
    </source>
</evidence>
<dbReference type="PANTHER" id="PTHR35891:SF2">
    <property type="entry name" value="THIOL:DISULFIDE INTERCHANGE PROTEIN DSBA"/>
    <property type="match status" value="1"/>
</dbReference>
<name>A0A369WGZ9_9GAMM</name>
<dbReference type="Gene3D" id="3.40.30.10">
    <property type="entry name" value="Glutaredoxin"/>
    <property type="match status" value="1"/>
</dbReference>